<dbReference type="GO" id="GO:0044780">
    <property type="term" value="P:bacterial-type flagellum assembly"/>
    <property type="evidence" value="ECO:0007669"/>
    <property type="project" value="InterPro"/>
</dbReference>
<evidence type="ECO:0000313" key="6">
    <source>
        <dbReference type="Proteomes" id="UP000033423"/>
    </source>
</evidence>
<evidence type="ECO:0000313" key="5">
    <source>
        <dbReference type="EMBL" id="KJU82231.1"/>
    </source>
</evidence>
<name>A0A0F3GK03_9BACT</name>
<dbReference type="Gene3D" id="1.20.58.300">
    <property type="entry name" value="FlgN-like"/>
    <property type="match status" value="1"/>
</dbReference>
<protein>
    <submittedName>
        <fullName evidence="5">FlgN</fullName>
    </submittedName>
</protein>
<evidence type="ECO:0000256" key="1">
    <source>
        <dbReference type="ARBA" id="ARBA00002397"/>
    </source>
</evidence>
<dbReference type="InterPro" id="IPR036679">
    <property type="entry name" value="FlgN-like_sf"/>
</dbReference>
<dbReference type="EMBL" id="LACI01002393">
    <property type="protein sequence ID" value="KJU82231.1"/>
    <property type="molecule type" value="Genomic_DNA"/>
</dbReference>
<comment type="caution">
    <text evidence="5">The sequence shown here is derived from an EMBL/GenBank/DDBJ whole genome shotgun (WGS) entry which is preliminary data.</text>
</comment>
<comment type="function">
    <text evidence="1">Required for the efficient initiation of filament assembly.</text>
</comment>
<evidence type="ECO:0000256" key="2">
    <source>
        <dbReference type="ARBA" id="ARBA00007703"/>
    </source>
</evidence>
<dbReference type="InterPro" id="IPR007809">
    <property type="entry name" value="FlgN-like"/>
</dbReference>
<keyword evidence="3" id="KW-1005">Bacterial flagellum biogenesis</keyword>
<evidence type="ECO:0000256" key="4">
    <source>
        <dbReference type="SAM" id="Coils"/>
    </source>
</evidence>
<evidence type="ECO:0000256" key="3">
    <source>
        <dbReference type="ARBA" id="ARBA00022795"/>
    </source>
</evidence>
<gene>
    <name evidence="5" type="ORF">MBAV_005581</name>
</gene>
<feature type="coiled-coil region" evidence="4">
    <location>
        <begin position="40"/>
        <end position="67"/>
    </location>
</feature>
<keyword evidence="6" id="KW-1185">Reference proteome</keyword>
<organism evidence="5 6">
    <name type="scientific">Candidatus Magnetobacterium bavaricum</name>
    <dbReference type="NCBI Taxonomy" id="29290"/>
    <lineage>
        <taxon>Bacteria</taxon>
        <taxon>Pseudomonadati</taxon>
        <taxon>Nitrospirota</taxon>
        <taxon>Thermodesulfovibrionia</taxon>
        <taxon>Thermodesulfovibrionales</taxon>
        <taxon>Candidatus Magnetobacteriaceae</taxon>
        <taxon>Candidatus Magnetobacterium</taxon>
    </lineage>
</organism>
<dbReference type="SUPFAM" id="SSF140566">
    <property type="entry name" value="FlgN-like"/>
    <property type="match status" value="1"/>
</dbReference>
<dbReference type="AlphaFoldDB" id="A0A0F3GK03"/>
<proteinExistence type="inferred from homology"/>
<keyword evidence="4" id="KW-0175">Coiled coil</keyword>
<dbReference type="Proteomes" id="UP000033423">
    <property type="component" value="Unassembled WGS sequence"/>
</dbReference>
<accession>A0A0F3GK03</accession>
<sequence length="174" mass="20043">MKTTDALKRILNEQVLGYKALFELLQVERQSLVEFNEQSVERLSKEKDTLVLKLRLLEDERVRLMRKYSLEASKEAKTRQVLSDAKDADNPPVHVNIKADISLKELAEITGDGVFLDIRSKLRALLQGIEELNDYNKILIERSINYLKNNLNFLKTLGINPNIARKGFFITKEA</sequence>
<dbReference type="Pfam" id="PF05130">
    <property type="entry name" value="FlgN"/>
    <property type="match status" value="1"/>
</dbReference>
<comment type="similarity">
    <text evidence="2">Belongs to the FlgN family.</text>
</comment>
<reference evidence="5 6" key="1">
    <citation type="submission" date="2015-02" db="EMBL/GenBank/DDBJ databases">
        <title>Single-cell genomics of uncultivated deep-branching MTB reveals a conserved set of magnetosome genes.</title>
        <authorList>
            <person name="Kolinko S."/>
            <person name="Richter M."/>
            <person name="Glockner F.O."/>
            <person name="Brachmann A."/>
            <person name="Schuler D."/>
        </authorList>
    </citation>
    <scope>NUCLEOTIDE SEQUENCE [LARGE SCALE GENOMIC DNA]</scope>
    <source>
        <strain evidence="5">TM-1</strain>
    </source>
</reference>